<evidence type="ECO:0000313" key="2">
    <source>
        <dbReference type="Proteomes" id="UP000006055"/>
    </source>
</evidence>
<organism evidence="1 2">
    <name type="scientific">Desulfomonile tiedjei (strain ATCC 49306 / DSM 6799 / DCB-1)</name>
    <dbReference type="NCBI Taxonomy" id="706587"/>
    <lineage>
        <taxon>Bacteria</taxon>
        <taxon>Pseudomonadati</taxon>
        <taxon>Thermodesulfobacteriota</taxon>
        <taxon>Desulfomonilia</taxon>
        <taxon>Desulfomonilales</taxon>
        <taxon>Desulfomonilaceae</taxon>
        <taxon>Desulfomonile</taxon>
    </lineage>
</organism>
<gene>
    <name evidence="1" type="ordered locus">Desti_2511</name>
</gene>
<sequence length="131" mass="14873">MEIVKIYDPVILAGGYTSLYVIPIEFSRSLDPIWVEKLKEKYDELSLGSSESIVFEPVEDSPLLDWSAGRVDSDRLLFVVLNQQILADGIHVKPDPERAREWIIDAVDFANQSSRDVATETKVQEIQQHAE</sequence>
<dbReference type="RefSeq" id="WP_014810333.1">
    <property type="nucleotide sequence ID" value="NC_018025.1"/>
</dbReference>
<reference evidence="2" key="1">
    <citation type="submission" date="2012-06" db="EMBL/GenBank/DDBJ databases">
        <title>Complete sequence of chromosome of Desulfomonile tiedjei DSM 6799.</title>
        <authorList>
            <person name="Lucas S."/>
            <person name="Copeland A."/>
            <person name="Lapidus A."/>
            <person name="Glavina del Rio T."/>
            <person name="Dalin E."/>
            <person name="Tice H."/>
            <person name="Bruce D."/>
            <person name="Goodwin L."/>
            <person name="Pitluck S."/>
            <person name="Peters L."/>
            <person name="Ovchinnikova G."/>
            <person name="Zeytun A."/>
            <person name="Lu M."/>
            <person name="Kyrpides N."/>
            <person name="Mavromatis K."/>
            <person name="Ivanova N."/>
            <person name="Brettin T."/>
            <person name="Detter J.C."/>
            <person name="Han C."/>
            <person name="Larimer F."/>
            <person name="Land M."/>
            <person name="Hauser L."/>
            <person name="Markowitz V."/>
            <person name="Cheng J.-F."/>
            <person name="Hugenholtz P."/>
            <person name="Woyke T."/>
            <person name="Wu D."/>
            <person name="Spring S."/>
            <person name="Schroeder M."/>
            <person name="Brambilla E."/>
            <person name="Klenk H.-P."/>
            <person name="Eisen J.A."/>
        </authorList>
    </citation>
    <scope>NUCLEOTIDE SEQUENCE [LARGE SCALE GENOMIC DNA]</scope>
    <source>
        <strain evidence="2">ATCC 49306 / DSM 6799 / DCB-1</strain>
    </source>
</reference>
<dbReference type="KEGG" id="dti:Desti_2511"/>
<dbReference type="AlphaFoldDB" id="I4C6K0"/>
<name>I4C6K0_DESTA</name>
<accession>I4C6K0</accession>
<evidence type="ECO:0000313" key="1">
    <source>
        <dbReference type="EMBL" id="AFM25191.1"/>
    </source>
</evidence>
<dbReference type="EMBL" id="CP003360">
    <property type="protein sequence ID" value="AFM25191.1"/>
    <property type="molecule type" value="Genomic_DNA"/>
</dbReference>
<keyword evidence="2" id="KW-1185">Reference proteome</keyword>
<proteinExistence type="predicted"/>
<dbReference type="Proteomes" id="UP000006055">
    <property type="component" value="Chromosome"/>
</dbReference>
<dbReference type="HOGENOM" id="CLU_1924210_0_0_7"/>
<protein>
    <submittedName>
        <fullName evidence="1">Uncharacterized protein</fullName>
    </submittedName>
</protein>